<dbReference type="Gene3D" id="3.40.50.150">
    <property type="entry name" value="Vaccinia Virus protein VP39"/>
    <property type="match status" value="1"/>
</dbReference>
<dbReference type="EMBL" id="JAKZHW010000002">
    <property type="protein sequence ID" value="MCH8617140.1"/>
    <property type="molecule type" value="Genomic_DNA"/>
</dbReference>
<proteinExistence type="predicted"/>
<dbReference type="RefSeq" id="WP_241448007.1">
    <property type="nucleotide sequence ID" value="NZ_JAKZHW010000002.1"/>
</dbReference>
<protein>
    <recommendedName>
        <fullName evidence="3">Class I SAM-dependent methyltransferase</fullName>
    </recommendedName>
</protein>
<reference evidence="1 2" key="1">
    <citation type="submission" date="2022-03" db="EMBL/GenBank/DDBJ databases">
        <authorList>
            <person name="Jo J.-H."/>
            <person name="Im W.-T."/>
        </authorList>
    </citation>
    <scope>NUCLEOTIDE SEQUENCE [LARGE SCALE GENOMIC DNA]</scope>
    <source>
        <strain evidence="1 2">SM33</strain>
    </source>
</reference>
<gene>
    <name evidence="1" type="ORF">LZ016_13665</name>
</gene>
<evidence type="ECO:0008006" key="3">
    <source>
        <dbReference type="Google" id="ProtNLM"/>
    </source>
</evidence>
<comment type="caution">
    <text evidence="1">The sequence shown here is derived from an EMBL/GenBank/DDBJ whole genome shotgun (WGS) entry which is preliminary data.</text>
</comment>
<sequence>MTELVGEWPELTLPEAEAACLREKYETAHVILEYGSGGSTVFAAQLQNKFVLSVESDRDWALSLQHKIDEANLTSETVLYHVDIGMTGRWGRPKNDSSWRHFHRYPTSIWTEPYFRPPDVVLIDGRLRPACFVNCCLRASQPVTILFDDYATRPMYHVVEELVKPSSLAGRMAVFHVEPQEWPSWSEDLFLELSTLVSFEADTVDYSQLPDIPFLSARKAN</sequence>
<accession>A0ABS9VQ93</accession>
<name>A0ABS9VQ93_9SPHN</name>
<dbReference type="Proteomes" id="UP001203058">
    <property type="component" value="Unassembled WGS sequence"/>
</dbReference>
<keyword evidence="2" id="KW-1185">Reference proteome</keyword>
<evidence type="ECO:0000313" key="1">
    <source>
        <dbReference type="EMBL" id="MCH8617140.1"/>
    </source>
</evidence>
<organism evidence="1 2">
    <name type="scientific">Sphingomonas telluris</name>
    <dbReference type="NCBI Taxonomy" id="2907998"/>
    <lineage>
        <taxon>Bacteria</taxon>
        <taxon>Pseudomonadati</taxon>
        <taxon>Pseudomonadota</taxon>
        <taxon>Alphaproteobacteria</taxon>
        <taxon>Sphingomonadales</taxon>
        <taxon>Sphingomonadaceae</taxon>
        <taxon>Sphingomonas</taxon>
    </lineage>
</organism>
<dbReference type="InterPro" id="IPR029063">
    <property type="entry name" value="SAM-dependent_MTases_sf"/>
</dbReference>
<evidence type="ECO:0000313" key="2">
    <source>
        <dbReference type="Proteomes" id="UP001203058"/>
    </source>
</evidence>